<sequence>VFTRYIHFKMLKAACLLLICVCAQAAIDKENFTTKKKYNGPHGNGFIQPKGEIQEHSNMNQRHRRESMPDRVIRVVTCLREPEKITLKPGDEIIFKSPGYPSSYPPISNCGWKFKARPGSGNIKVTCTEFSLQPPSEGQCPDWLALGKERFCGSSGPSSVTLGKKVKVTFRSNRKNNFPGFTCTASLDPEHSGNCVCGVVNLVTRIVGGVETEVNEYPWQVALVSKGGSSVNCGGTLINDRWVLTAAHCTNPSQVLLGNHLTTETDDAEIRVDVKRVIEHPKWGFTIGSIVNDFMLVELATPLNLETVGPNAIRPVCLPSSSNPAQYEGVPAIVSGWGATSSGGFLSTTLQKVKVNTMSNAECNEDYNGNITSSMICASKPGKDSCQGDSGGPMVRNMGLYFNLIGVVSWGYGCADPDFPGVYSRVTNKIDWITSKSSSGQTCPPPS</sequence>
<evidence type="ECO:0000256" key="9">
    <source>
        <dbReference type="RuleBase" id="RU363034"/>
    </source>
</evidence>
<comment type="caution">
    <text evidence="13">The sequence shown here is derived from an EMBL/GenBank/DDBJ whole genome shotgun (WGS) entry which is preliminary data.</text>
</comment>
<dbReference type="InterPro" id="IPR035914">
    <property type="entry name" value="Sperma_CUB_dom_sf"/>
</dbReference>
<evidence type="ECO:0000256" key="5">
    <source>
        <dbReference type="ARBA" id="ARBA00022825"/>
    </source>
</evidence>
<keyword evidence="7" id="KW-1015">Disulfide bond</keyword>
<dbReference type="EMBL" id="CAXKWB010004299">
    <property type="protein sequence ID" value="CAL4073220.1"/>
    <property type="molecule type" value="Genomic_DNA"/>
</dbReference>
<evidence type="ECO:0000256" key="3">
    <source>
        <dbReference type="ARBA" id="ARBA00022729"/>
    </source>
</evidence>
<dbReference type="CDD" id="cd00190">
    <property type="entry name" value="Tryp_SPc"/>
    <property type="match status" value="1"/>
</dbReference>
<dbReference type="PROSITE" id="PS50240">
    <property type="entry name" value="TRYPSIN_DOM"/>
    <property type="match status" value="1"/>
</dbReference>
<keyword evidence="5 9" id="KW-0720">Serine protease</keyword>
<dbReference type="Pfam" id="PF00431">
    <property type="entry name" value="CUB"/>
    <property type="match status" value="1"/>
</dbReference>
<dbReference type="PANTHER" id="PTHR24252:SF7">
    <property type="entry name" value="HYALIN"/>
    <property type="match status" value="1"/>
</dbReference>
<evidence type="ECO:0000256" key="1">
    <source>
        <dbReference type="ARBA" id="ARBA00007664"/>
    </source>
</evidence>
<name>A0AAV2Q9G5_MEGNR</name>
<feature type="non-terminal residue" evidence="13">
    <location>
        <position position="1"/>
    </location>
</feature>
<dbReference type="InterPro" id="IPR000859">
    <property type="entry name" value="CUB_dom"/>
</dbReference>
<feature type="chain" id="PRO_5043539463" evidence="10">
    <location>
        <begin position="26"/>
        <end position="447"/>
    </location>
</feature>
<protein>
    <submittedName>
        <fullName evidence="13">Uncharacterized protein</fullName>
    </submittedName>
</protein>
<dbReference type="InterPro" id="IPR001254">
    <property type="entry name" value="Trypsin_dom"/>
</dbReference>
<dbReference type="InterPro" id="IPR018114">
    <property type="entry name" value="TRYPSIN_HIS"/>
</dbReference>
<dbReference type="GO" id="GO:0004252">
    <property type="term" value="F:serine-type endopeptidase activity"/>
    <property type="evidence" value="ECO:0007669"/>
    <property type="project" value="InterPro"/>
</dbReference>
<keyword evidence="6" id="KW-0865">Zymogen</keyword>
<dbReference type="PROSITE" id="PS01180">
    <property type="entry name" value="CUB"/>
    <property type="match status" value="1"/>
</dbReference>
<dbReference type="Pfam" id="PF00089">
    <property type="entry name" value="Trypsin"/>
    <property type="match status" value="1"/>
</dbReference>
<evidence type="ECO:0000313" key="14">
    <source>
        <dbReference type="Proteomes" id="UP001497623"/>
    </source>
</evidence>
<dbReference type="InterPro" id="IPR043504">
    <property type="entry name" value="Peptidase_S1_PA_chymotrypsin"/>
</dbReference>
<dbReference type="SUPFAM" id="SSF50494">
    <property type="entry name" value="Trypsin-like serine proteases"/>
    <property type="match status" value="1"/>
</dbReference>
<gene>
    <name evidence="13" type="ORF">MNOR_LOCUS9056</name>
</gene>
<dbReference type="GO" id="GO:0006508">
    <property type="term" value="P:proteolysis"/>
    <property type="evidence" value="ECO:0007669"/>
    <property type="project" value="UniProtKB-KW"/>
</dbReference>
<evidence type="ECO:0000256" key="2">
    <source>
        <dbReference type="ARBA" id="ARBA00022670"/>
    </source>
</evidence>
<comment type="caution">
    <text evidence="8">Lacks conserved residue(s) required for the propagation of feature annotation.</text>
</comment>
<keyword evidence="2 9" id="KW-0645">Protease</keyword>
<dbReference type="CDD" id="cd00041">
    <property type="entry name" value="CUB"/>
    <property type="match status" value="1"/>
</dbReference>
<organism evidence="13 14">
    <name type="scientific">Meganyctiphanes norvegica</name>
    <name type="common">Northern krill</name>
    <name type="synonym">Thysanopoda norvegica</name>
    <dbReference type="NCBI Taxonomy" id="48144"/>
    <lineage>
        <taxon>Eukaryota</taxon>
        <taxon>Metazoa</taxon>
        <taxon>Ecdysozoa</taxon>
        <taxon>Arthropoda</taxon>
        <taxon>Crustacea</taxon>
        <taxon>Multicrustacea</taxon>
        <taxon>Malacostraca</taxon>
        <taxon>Eumalacostraca</taxon>
        <taxon>Eucarida</taxon>
        <taxon>Euphausiacea</taxon>
        <taxon>Euphausiidae</taxon>
        <taxon>Meganyctiphanes</taxon>
    </lineage>
</organism>
<accession>A0AAV2Q9G5</accession>
<dbReference type="PANTHER" id="PTHR24252">
    <property type="entry name" value="ACROSIN-RELATED"/>
    <property type="match status" value="1"/>
</dbReference>
<evidence type="ECO:0000256" key="8">
    <source>
        <dbReference type="PROSITE-ProRule" id="PRU00059"/>
    </source>
</evidence>
<evidence type="ECO:0000256" key="10">
    <source>
        <dbReference type="SAM" id="SignalP"/>
    </source>
</evidence>
<dbReference type="AlphaFoldDB" id="A0AAV2Q9G5"/>
<dbReference type="Gene3D" id="2.40.10.10">
    <property type="entry name" value="Trypsin-like serine proteases"/>
    <property type="match status" value="1"/>
</dbReference>
<evidence type="ECO:0000256" key="4">
    <source>
        <dbReference type="ARBA" id="ARBA00022801"/>
    </source>
</evidence>
<feature type="domain" description="CUB" evidence="11">
    <location>
        <begin position="78"/>
        <end position="188"/>
    </location>
</feature>
<comment type="similarity">
    <text evidence="1">Belongs to the peptidase S1 family.</text>
</comment>
<evidence type="ECO:0000259" key="12">
    <source>
        <dbReference type="PROSITE" id="PS50240"/>
    </source>
</evidence>
<keyword evidence="4 9" id="KW-0378">Hydrolase</keyword>
<keyword evidence="14" id="KW-1185">Reference proteome</keyword>
<dbReference type="SUPFAM" id="SSF49854">
    <property type="entry name" value="Spermadhesin, CUB domain"/>
    <property type="match status" value="1"/>
</dbReference>
<dbReference type="FunFam" id="2.40.10.10:FF:000077">
    <property type="entry name" value="Predicted protein"/>
    <property type="match status" value="1"/>
</dbReference>
<dbReference type="Gene3D" id="2.60.120.290">
    <property type="entry name" value="Spermadhesin, CUB domain"/>
    <property type="match status" value="1"/>
</dbReference>
<dbReference type="PROSITE" id="PS00135">
    <property type="entry name" value="TRYPSIN_SER"/>
    <property type="match status" value="1"/>
</dbReference>
<dbReference type="InterPro" id="IPR001314">
    <property type="entry name" value="Peptidase_S1A"/>
</dbReference>
<dbReference type="InterPro" id="IPR009003">
    <property type="entry name" value="Peptidase_S1_PA"/>
</dbReference>
<feature type="signal peptide" evidence="10">
    <location>
        <begin position="1"/>
        <end position="25"/>
    </location>
</feature>
<dbReference type="PRINTS" id="PR00722">
    <property type="entry name" value="CHYMOTRYPSIN"/>
</dbReference>
<evidence type="ECO:0000256" key="7">
    <source>
        <dbReference type="ARBA" id="ARBA00023157"/>
    </source>
</evidence>
<dbReference type="PROSITE" id="PS00134">
    <property type="entry name" value="TRYPSIN_HIS"/>
    <property type="match status" value="1"/>
</dbReference>
<evidence type="ECO:0000256" key="6">
    <source>
        <dbReference type="ARBA" id="ARBA00023145"/>
    </source>
</evidence>
<dbReference type="Proteomes" id="UP001497623">
    <property type="component" value="Unassembled WGS sequence"/>
</dbReference>
<dbReference type="SMART" id="SM00042">
    <property type="entry name" value="CUB"/>
    <property type="match status" value="1"/>
</dbReference>
<proteinExistence type="inferred from homology"/>
<keyword evidence="3 10" id="KW-0732">Signal</keyword>
<dbReference type="SMART" id="SM00020">
    <property type="entry name" value="Tryp_SPc"/>
    <property type="match status" value="1"/>
</dbReference>
<dbReference type="InterPro" id="IPR033116">
    <property type="entry name" value="TRYPSIN_SER"/>
</dbReference>
<reference evidence="13 14" key="1">
    <citation type="submission" date="2024-05" db="EMBL/GenBank/DDBJ databases">
        <authorList>
            <person name="Wallberg A."/>
        </authorList>
    </citation>
    <scope>NUCLEOTIDE SEQUENCE [LARGE SCALE GENOMIC DNA]</scope>
</reference>
<evidence type="ECO:0000259" key="11">
    <source>
        <dbReference type="PROSITE" id="PS01180"/>
    </source>
</evidence>
<evidence type="ECO:0000313" key="13">
    <source>
        <dbReference type="EMBL" id="CAL4073220.1"/>
    </source>
</evidence>
<feature type="domain" description="Peptidase S1" evidence="12">
    <location>
        <begin position="206"/>
        <end position="438"/>
    </location>
</feature>